<feature type="compositionally biased region" description="Polar residues" evidence="1">
    <location>
        <begin position="568"/>
        <end position="583"/>
    </location>
</feature>
<evidence type="ECO:0000256" key="1">
    <source>
        <dbReference type="SAM" id="MobiDB-lite"/>
    </source>
</evidence>
<feature type="compositionally biased region" description="Low complexity" evidence="1">
    <location>
        <begin position="307"/>
        <end position="317"/>
    </location>
</feature>
<protein>
    <submittedName>
        <fullName evidence="2">Uncharacterized protein</fullName>
    </submittedName>
</protein>
<evidence type="ECO:0000313" key="3">
    <source>
        <dbReference type="Proteomes" id="UP000799441"/>
    </source>
</evidence>
<name>A0A9P4QCB8_9PEZI</name>
<feature type="compositionally biased region" description="Basic and acidic residues" evidence="1">
    <location>
        <begin position="689"/>
        <end position="711"/>
    </location>
</feature>
<feature type="region of interest" description="Disordered" evidence="1">
    <location>
        <begin position="273"/>
        <end position="405"/>
    </location>
</feature>
<reference evidence="2" key="1">
    <citation type="journal article" date="2020" name="Stud. Mycol.">
        <title>101 Dothideomycetes genomes: a test case for predicting lifestyles and emergence of pathogens.</title>
        <authorList>
            <person name="Haridas S."/>
            <person name="Albert R."/>
            <person name="Binder M."/>
            <person name="Bloem J."/>
            <person name="Labutti K."/>
            <person name="Salamov A."/>
            <person name="Andreopoulos B."/>
            <person name="Baker S."/>
            <person name="Barry K."/>
            <person name="Bills G."/>
            <person name="Bluhm B."/>
            <person name="Cannon C."/>
            <person name="Castanera R."/>
            <person name="Culley D."/>
            <person name="Daum C."/>
            <person name="Ezra D."/>
            <person name="Gonzalez J."/>
            <person name="Henrissat B."/>
            <person name="Kuo A."/>
            <person name="Liang C."/>
            <person name="Lipzen A."/>
            <person name="Lutzoni F."/>
            <person name="Magnuson J."/>
            <person name="Mondo S."/>
            <person name="Nolan M."/>
            <person name="Ohm R."/>
            <person name="Pangilinan J."/>
            <person name="Park H.-J."/>
            <person name="Ramirez L."/>
            <person name="Alfaro M."/>
            <person name="Sun H."/>
            <person name="Tritt A."/>
            <person name="Yoshinaga Y."/>
            <person name="Zwiers L.-H."/>
            <person name="Turgeon B."/>
            <person name="Goodwin S."/>
            <person name="Spatafora J."/>
            <person name="Crous P."/>
            <person name="Grigoriev I."/>
        </authorList>
    </citation>
    <scope>NUCLEOTIDE SEQUENCE</scope>
    <source>
        <strain evidence="2">CBS 116435</strain>
    </source>
</reference>
<feature type="compositionally biased region" description="Low complexity" evidence="1">
    <location>
        <begin position="342"/>
        <end position="355"/>
    </location>
</feature>
<feature type="region of interest" description="Disordered" evidence="1">
    <location>
        <begin position="544"/>
        <end position="583"/>
    </location>
</feature>
<keyword evidence="3" id="KW-1185">Reference proteome</keyword>
<accession>A0A9P4QCB8</accession>
<feature type="compositionally biased region" description="Polar residues" evidence="1">
    <location>
        <begin position="277"/>
        <end position="286"/>
    </location>
</feature>
<dbReference type="Proteomes" id="UP000799441">
    <property type="component" value="Unassembled WGS sequence"/>
</dbReference>
<proteinExistence type="predicted"/>
<dbReference type="AlphaFoldDB" id="A0A9P4QCB8"/>
<organism evidence="2 3">
    <name type="scientific">Polychaeton citri CBS 116435</name>
    <dbReference type="NCBI Taxonomy" id="1314669"/>
    <lineage>
        <taxon>Eukaryota</taxon>
        <taxon>Fungi</taxon>
        <taxon>Dikarya</taxon>
        <taxon>Ascomycota</taxon>
        <taxon>Pezizomycotina</taxon>
        <taxon>Dothideomycetes</taxon>
        <taxon>Dothideomycetidae</taxon>
        <taxon>Capnodiales</taxon>
        <taxon>Capnodiaceae</taxon>
        <taxon>Polychaeton</taxon>
    </lineage>
</organism>
<feature type="region of interest" description="Disordered" evidence="1">
    <location>
        <begin position="171"/>
        <end position="192"/>
    </location>
</feature>
<dbReference type="OrthoDB" id="3645765at2759"/>
<gene>
    <name evidence="2" type="ORF">K431DRAFT_325941</name>
</gene>
<comment type="caution">
    <text evidence="2">The sequence shown here is derived from an EMBL/GenBank/DDBJ whole genome shotgun (WGS) entry which is preliminary data.</text>
</comment>
<feature type="region of interest" description="Disordered" evidence="1">
    <location>
        <begin position="626"/>
        <end position="714"/>
    </location>
</feature>
<dbReference type="EMBL" id="MU003777">
    <property type="protein sequence ID" value="KAF2723310.1"/>
    <property type="molecule type" value="Genomic_DNA"/>
</dbReference>
<sequence length="922" mass="102492">MCFQGFAHFACGHSRVVERECHLANDQPLYIRITCPNYTTKSLALDIKCGAGKWYCQQTPEGSALEQAFHQLHGALRSIRYFDTRIQDFQQTLERWVQQRQDEAAGLCGSAILLTKQGLEGDQAYQVLVQQRTRLFQRKKAVTASIPGIHHTIEHYRTALLRREHFENSGIVPPALTQPIGTSQRRSEEVQRPPHILDATYRPQRTSSGFKEESQLLKDTKGLSTASHDRLKRFTKTLEQDSDMATNRVQRTHGKMPLQSADLHTVPLAHNLAAGLSRQQPQSTPRTRPAKRRDLSYLLIAPPLKQKVATRAPPAKAVARKREPAGFRRSARNRAKVNYAESSSSAMPSDDSSPSKPMYTTTPLKIDYYGDKGLIEDQSSSSSSPSKRETQLKQNSIKSSPYARHASPQDLINHWRMRIGLAVPDSFQHRSIQEPVPMPMEESEPISFANHLPPAKFVSVRRVQSAEVPNDINAVESRPHPVTEHLAEYSLDSQYPENTSRRIFYGPRPVDDSPFNHDYQDSASYMPSQNEHASLDTSYYRLTNGGSIPDSKHSNMVASQHKMEEQKQTAQHPSYSAYGSQAKKQSNLQYEGFAFTPTQQSDIQQSHYLGISSVPTNNLNGQQEFFSQEESLNRAIPHPPQPSAAPALAADDALWKRKAQTPSELSMTRAKRMRLSFPGEPGTSSSIDLDPKHRSHQNERKHDTPISHDDPFVVNGASFSNSPRVKGIAGMPNEASPFGFENYLGPHQPFFEYQPLVSDELNGSQWMQVQKNNISSGDFNVGHGGTLPLDPGNGHVISFANPEQAMTVSPNHDLAPQLHHDQLTTNGAAANADDIPLALNLPWELHDFGIDPSTESTTPSQPDGMALANLANTMGGTYAVQHDHHIEKGHCVGVPAYDGNAHGHSPTGFDLDQFLRSDAGGY</sequence>
<evidence type="ECO:0000313" key="2">
    <source>
        <dbReference type="EMBL" id="KAF2723310.1"/>
    </source>
</evidence>